<accession>A0ABR5IP10</accession>
<evidence type="ECO:0000313" key="1">
    <source>
        <dbReference type="EMBL" id="KND22821.1"/>
    </source>
</evidence>
<organism evidence="1 2">
    <name type="scientific">Enhydrobacter aerosaccus</name>
    <dbReference type="NCBI Taxonomy" id="225324"/>
    <lineage>
        <taxon>Bacteria</taxon>
        <taxon>Pseudomonadati</taxon>
        <taxon>Pseudomonadota</taxon>
        <taxon>Alphaproteobacteria</taxon>
        <taxon>Hyphomicrobiales</taxon>
        <taxon>Enhydrobacter</taxon>
    </lineage>
</organism>
<name>A0ABR5IP10_9HYPH</name>
<dbReference type="InterPro" id="IPR006522">
    <property type="entry name" value="Phage_virion_morphogenesis"/>
</dbReference>
<dbReference type="EMBL" id="LGSW01000001">
    <property type="protein sequence ID" value="KND22821.1"/>
    <property type="molecule type" value="Genomic_DNA"/>
</dbReference>
<comment type="caution">
    <text evidence="1">The sequence shown here is derived from an EMBL/GenBank/DDBJ whole genome shotgun (WGS) entry which is preliminary data.</text>
</comment>
<sequence>MSNDLTQLPLWVRGIAETMSPAKRRQVARKLGIELRKANQARTAAQTDADGNAFVAPLQVKNSPMFREITNARYFQVKATDSQVAIGFGGSAGRIAKIHQAGQLSEVRQGSTKKYPYPVRTLLGINDDDIKLVETAFRNMILAND</sequence>
<keyword evidence="2" id="KW-1185">Reference proteome</keyword>
<dbReference type="Proteomes" id="UP000053900">
    <property type="component" value="Unassembled WGS sequence"/>
</dbReference>
<dbReference type="Pfam" id="PF05069">
    <property type="entry name" value="Phage_tail_S"/>
    <property type="match status" value="1"/>
</dbReference>
<proteinExistence type="predicted"/>
<gene>
    <name evidence="1" type="ORF">AFK20_01595</name>
</gene>
<evidence type="ECO:0008006" key="3">
    <source>
        <dbReference type="Google" id="ProtNLM"/>
    </source>
</evidence>
<protein>
    <recommendedName>
        <fullName evidence="3">Phage virion morphogenesis (Putative tail completion) protein</fullName>
    </recommendedName>
</protein>
<reference evidence="1 2" key="1">
    <citation type="submission" date="2015-07" db="EMBL/GenBank/DDBJ databases">
        <title>Draft genome of Enhydrobacter aerosaccus.</title>
        <authorList>
            <person name="Wang X."/>
        </authorList>
    </citation>
    <scope>NUCLEOTIDE SEQUENCE [LARGE SCALE GENOMIC DNA]</scope>
    <source>
        <strain evidence="1 2">CGMCC9176</strain>
    </source>
</reference>
<evidence type="ECO:0000313" key="2">
    <source>
        <dbReference type="Proteomes" id="UP000053900"/>
    </source>
</evidence>
<dbReference type="NCBIfam" id="TIGR01635">
    <property type="entry name" value="tail_comp_S"/>
    <property type="match status" value="1"/>
</dbReference>